<dbReference type="EMBL" id="AQGS01000810">
    <property type="protein sequence ID" value="EPS37000.1"/>
    <property type="molecule type" value="Genomic_DNA"/>
</dbReference>
<protein>
    <submittedName>
        <fullName evidence="2">Uncharacterized protein</fullName>
    </submittedName>
</protein>
<dbReference type="Proteomes" id="UP000015100">
    <property type="component" value="Unassembled WGS sequence"/>
</dbReference>
<dbReference type="HOGENOM" id="CLU_2671007_0_0_1"/>
<feature type="compositionally biased region" description="Polar residues" evidence="1">
    <location>
        <begin position="8"/>
        <end position="25"/>
    </location>
</feature>
<feature type="region of interest" description="Disordered" evidence="1">
    <location>
        <begin position="1"/>
        <end position="45"/>
    </location>
</feature>
<reference evidence="3" key="2">
    <citation type="submission" date="2013-04" db="EMBL/GenBank/DDBJ databases">
        <title>Genomic mechanisms accounting for the adaptation to parasitism in nematode-trapping fungi.</title>
        <authorList>
            <person name="Ahren D.G."/>
        </authorList>
    </citation>
    <scope>NUCLEOTIDE SEQUENCE [LARGE SCALE GENOMIC DNA]</scope>
    <source>
        <strain evidence="3">CBS 200.50</strain>
    </source>
</reference>
<sequence length="75" mass="8211">MSHKQSDTKSLPASPSSGNAASITVVTKVENAPPSDRLTTSPSLGQKVKWRMTPVDYDPRGDREDFLAFHIVVEK</sequence>
<dbReference type="AlphaFoldDB" id="S8A1Z1"/>
<gene>
    <name evidence="2" type="ORF">H072_9456</name>
</gene>
<evidence type="ECO:0000313" key="2">
    <source>
        <dbReference type="EMBL" id="EPS37000.1"/>
    </source>
</evidence>
<reference evidence="2 3" key="1">
    <citation type="journal article" date="2013" name="PLoS Genet.">
        <title>Genomic mechanisms accounting for the adaptation to parasitism in nematode-trapping fungi.</title>
        <authorList>
            <person name="Meerupati T."/>
            <person name="Andersson K.M."/>
            <person name="Friman E."/>
            <person name="Kumar D."/>
            <person name="Tunlid A."/>
            <person name="Ahren D."/>
        </authorList>
    </citation>
    <scope>NUCLEOTIDE SEQUENCE [LARGE SCALE GENOMIC DNA]</scope>
    <source>
        <strain evidence="2 3">CBS 200.50</strain>
    </source>
</reference>
<accession>S8A1Z1</accession>
<evidence type="ECO:0000256" key="1">
    <source>
        <dbReference type="SAM" id="MobiDB-lite"/>
    </source>
</evidence>
<organism evidence="2 3">
    <name type="scientific">Dactylellina haptotyla (strain CBS 200.50)</name>
    <name type="common">Nematode-trapping fungus</name>
    <name type="synonym">Monacrosporium haptotylum</name>
    <dbReference type="NCBI Taxonomy" id="1284197"/>
    <lineage>
        <taxon>Eukaryota</taxon>
        <taxon>Fungi</taxon>
        <taxon>Dikarya</taxon>
        <taxon>Ascomycota</taxon>
        <taxon>Pezizomycotina</taxon>
        <taxon>Orbiliomycetes</taxon>
        <taxon>Orbiliales</taxon>
        <taxon>Orbiliaceae</taxon>
        <taxon>Dactylellina</taxon>
    </lineage>
</organism>
<proteinExistence type="predicted"/>
<keyword evidence="3" id="KW-1185">Reference proteome</keyword>
<evidence type="ECO:0000313" key="3">
    <source>
        <dbReference type="Proteomes" id="UP000015100"/>
    </source>
</evidence>
<comment type="caution">
    <text evidence="2">The sequence shown here is derived from an EMBL/GenBank/DDBJ whole genome shotgun (WGS) entry which is preliminary data.</text>
</comment>
<name>S8A1Z1_DACHA</name>